<keyword evidence="7" id="KW-0808">Transferase</keyword>
<dbReference type="SMART" id="SM00387">
    <property type="entry name" value="HATPase_c"/>
    <property type="match status" value="1"/>
</dbReference>
<dbReference type="InterPro" id="IPR036890">
    <property type="entry name" value="HATPase_C_sf"/>
</dbReference>
<dbReference type="Gene3D" id="1.10.287.130">
    <property type="match status" value="1"/>
</dbReference>
<proteinExistence type="predicted"/>
<dbReference type="NCBIfam" id="TIGR00229">
    <property type="entry name" value="sensory_box"/>
    <property type="match status" value="1"/>
</dbReference>
<keyword evidence="5" id="KW-1003">Cell membrane</keyword>
<dbReference type="Gene3D" id="3.30.450.20">
    <property type="entry name" value="PAS domain"/>
    <property type="match status" value="1"/>
</dbReference>
<dbReference type="Gene3D" id="3.40.50.2300">
    <property type="match status" value="2"/>
</dbReference>
<feature type="domain" description="Response regulatory" evidence="16">
    <location>
        <begin position="586"/>
        <end position="703"/>
    </location>
</feature>
<dbReference type="EC" id="2.7.13.3" evidence="4"/>
<evidence type="ECO:0000259" key="15">
    <source>
        <dbReference type="PROSITE" id="PS50109"/>
    </source>
</evidence>
<dbReference type="PRINTS" id="PR00344">
    <property type="entry name" value="BCTRLSENSOR"/>
</dbReference>
<evidence type="ECO:0000256" key="11">
    <source>
        <dbReference type="ARBA" id="ARBA00023012"/>
    </source>
</evidence>
<dbReference type="GO" id="GO:0005524">
    <property type="term" value="F:ATP binding"/>
    <property type="evidence" value="ECO:0007669"/>
    <property type="project" value="UniProtKB-KW"/>
</dbReference>
<evidence type="ECO:0000313" key="22">
    <source>
        <dbReference type="Proteomes" id="UP000278036"/>
    </source>
</evidence>
<dbReference type="InterPro" id="IPR035965">
    <property type="entry name" value="PAS-like_dom_sf"/>
</dbReference>
<dbReference type="InterPro" id="IPR000014">
    <property type="entry name" value="PAS"/>
</dbReference>
<evidence type="ECO:0000313" key="19">
    <source>
        <dbReference type="EMBL" id="RKK01446.1"/>
    </source>
</evidence>
<evidence type="ECO:0000256" key="14">
    <source>
        <dbReference type="SAM" id="Coils"/>
    </source>
</evidence>
<evidence type="ECO:0000259" key="16">
    <source>
        <dbReference type="PROSITE" id="PS50110"/>
    </source>
</evidence>
<keyword evidence="9" id="KW-0418">Kinase</keyword>
<dbReference type="PROSITE" id="PS50113">
    <property type="entry name" value="PAC"/>
    <property type="match status" value="1"/>
</dbReference>
<evidence type="ECO:0000256" key="1">
    <source>
        <dbReference type="ARBA" id="ARBA00000085"/>
    </source>
</evidence>
<keyword evidence="12" id="KW-0472">Membrane</keyword>
<dbReference type="PANTHER" id="PTHR43047:SF72">
    <property type="entry name" value="OSMOSENSING HISTIDINE PROTEIN KINASE SLN1"/>
    <property type="match status" value="1"/>
</dbReference>
<feature type="domain" description="PAC" evidence="18">
    <location>
        <begin position="292"/>
        <end position="342"/>
    </location>
</feature>
<dbReference type="CDD" id="cd00156">
    <property type="entry name" value="REC"/>
    <property type="match status" value="2"/>
</dbReference>
<dbReference type="Pfam" id="PF00989">
    <property type="entry name" value="PAS"/>
    <property type="match status" value="1"/>
</dbReference>
<feature type="modified residue" description="4-aspartylphosphate" evidence="13">
    <location>
        <position position="635"/>
    </location>
</feature>
<feature type="modified residue" description="4-aspartylphosphate" evidence="13">
    <location>
        <position position="760"/>
    </location>
</feature>
<dbReference type="Pfam" id="PF05227">
    <property type="entry name" value="CHASE3"/>
    <property type="match status" value="1"/>
</dbReference>
<dbReference type="GO" id="GO:0005886">
    <property type="term" value="C:plasma membrane"/>
    <property type="evidence" value="ECO:0007669"/>
    <property type="project" value="UniProtKB-SubCell"/>
</dbReference>
<feature type="domain" description="Response regulatory" evidence="16">
    <location>
        <begin position="711"/>
        <end position="822"/>
    </location>
</feature>
<evidence type="ECO:0000256" key="8">
    <source>
        <dbReference type="ARBA" id="ARBA00022741"/>
    </source>
</evidence>
<evidence type="ECO:0000259" key="18">
    <source>
        <dbReference type="PROSITE" id="PS50113"/>
    </source>
</evidence>
<protein>
    <recommendedName>
        <fullName evidence="4">histidine kinase</fullName>
        <ecNumber evidence="4">2.7.13.3</ecNumber>
    </recommendedName>
</protein>
<dbReference type="InterPro" id="IPR013767">
    <property type="entry name" value="PAS_fold"/>
</dbReference>
<dbReference type="InterPro" id="IPR001789">
    <property type="entry name" value="Sig_transdc_resp-reg_receiver"/>
</dbReference>
<evidence type="ECO:0000256" key="7">
    <source>
        <dbReference type="ARBA" id="ARBA00022679"/>
    </source>
</evidence>
<dbReference type="CDD" id="cd00130">
    <property type="entry name" value="PAS"/>
    <property type="match status" value="1"/>
</dbReference>
<dbReference type="CDD" id="cd16922">
    <property type="entry name" value="HATPase_EvgS-ArcB-TorS-like"/>
    <property type="match status" value="1"/>
</dbReference>
<accession>A0A3A9JCU7</accession>
<sequence>MARRYARIRAVTLAGALTLLLGLVVGGATCWWVLADGVTQRNMVSHTHAVIETLLEARAGVMESVGERNQVLTTGSGENPNLDAALERTRNLTTNLRQMVADSPVQSRRAAAFEDALDRLVMQLQHSVEEQRQGAQQDLTELVREAGQARRRLQQMCDEMIAHERALLASRTQEASTTVGRLTWLFGGLLALALTSGGLALLALHRYLRGSVERYQALERSQHAIEAAHAALTESQRRLRSILDHARDPILLVDSRNEIAMANVAASQQFDLPAAEMVGRPIQDFVPAYGARSGEVTALRPDGSSFPAEISVGGYVDAEGNASVCVLRDVTERRRLEQLKSEFVSTVSHELRTPLTSIRASLGLVVGGVAGELSEEVRELLEIAHNNSERLVLLVNDILDMEKIESGRLEFRRERQDARRLLEQAVEANRAYGSQFGVGFALQVEEAGDAAVYADAARIQQVLANLLSNAAKFSPQGSTVEVSLASDAGSVTFCVRDHGKGIPPEFHDRIFQRFAQADSSDVRQKGGTGLGLSISKAIVEHHAGAIGFEDAADGGTTFWFTLPRLAERLTRLPAAEASAYGQGRRRALVVEDDADVALLLSRILGQHGWDSEVAQNAAEAFESLDRAHFDAMTLDLMLPDEDGLSLFRRLRQRPDGRALPVIVISATAERGKVQLNGDAVGVVDWLDKPIDQFRLREALRQALHASDRPARILHVEDDQDILRVVSAVMGDEAEMIAARSLTDARTILSRDHNFALVIVDVGLPDGSGLDLLAEMRNLPKPPPVLIFSASDYDPATARHVAASLVKSRTANHELHDTIRHLIESLPPKPVPQAASRENQP</sequence>
<evidence type="ECO:0000256" key="6">
    <source>
        <dbReference type="ARBA" id="ARBA00022553"/>
    </source>
</evidence>
<keyword evidence="10" id="KW-0067">ATP-binding</keyword>
<evidence type="ECO:0000256" key="3">
    <source>
        <dbReference type="ARBA" id="ARBA00004314"/>
    </source>
</evidence>
<name>A0A3A9JCU7_9PROT</name>
<dbReference type="InterPro" id="IPR004358">
    <property type="entry name" value="Sig_transdc_His_kin-like_C"/>
</dbReference>
<dbReference type="PROSITE" id="PS50110">
    <property type="entry name" value="RESPONSE_REGULATORY"/>
    <property type="match status" value="2"/>
</dbReference>
<evidence type="ECO:0000256" key="12">
    <source>
        <dbReference type="ARBA" id="ARBA00023136"/>
    </source>
</evidence>
<dbReference type="PROSITE" id="PS50112">
    <property type="entry name" value="PAS"/>
    <property type="match status" value="1"/>
</dbReference>
<evidence type="ECO:0000256" key="10">
    <source>
        <dbReference type="ARBA" id="ARBA00022840"/>
    </source>
</evidence>
<dbReference type="RefSeq" id="WP_120640847.1">
    <property type="nucleotide sequence ID" value="NZ_RAQU01000269.1"/>
</dbReference>
<evidence type="ECO:0000313" key="20">
    <source>
        <dbReference type="EMBL" id="RMI26371.1"/>
    </source>
</evidence>
<dbReference type="SMART" id="SM00388">
    <property type="entry name" value="HisKA"/>
    <property type="match status" value="1"/>
</dbReference>
<keyword evidence="11" id="KW-0902">Two-component regulatory system</keyword>
<dbReference type="Pfam" id="PF02518">
    <property type="entry name" value="HATPase_c"/>
    <property type="match status" value="1"/>
</dbReference>
<dbReference type="GO" id="GO:0006355">
    <property type="term" value="P:regulation of DNA-templated transcription"/>
    <property type="evidence" value="ECO:0007669"/>
    <property type="project" value="InterPro"/>
</dbReference>
<reference evidence="19 22" key="1">
    <citation type="submission" date="2018-09" db="EMBL/GenBank/DDBJ databases">
        <title>Roseomonas sp. nov., isolated from feces of Tibetan antelopes in the Qinghai-Tibet plateau, China.</title>
        <authorList>
            <person name="Tian Z."/>
        </authorList>
    </citation>
    <scope>NUCLEOTIDE SEQUENCE [LARGE SCALE GENOMIC DNA]</scope>
    <source>
        <strain evidence="20 21">Z23</strain>
        <strain evidence="19 22">Z24</strain>
    </source>
</reference>
<dbReference type="EMBL" id="RAQU01000269">
    <property type="protein sequence ID" value="RKK01446.1"/>
    <property type="molecule type" value="Genomic_DNA"/>
</dbReference>
<dbReference type="PANTHER" id="PTHR43047">
    <property type="entry name" value="TWO-COMPONENT HISTIDINE PROTEIN KINASE"/>
    <property type="match status" value="1"/>
</dbReference>
<dbReference type="SUPFAM" id="SSF55874">
    <property type="entry name" value="ATPase domain of HSP90 chaperone/DNA topoisomerase II/histidine kinase"/>
    <property type="match status" value="1"/>
</dbReference>
<dbReference type="Proteomes" id="UP000274097">
    <property type="component" value="Unassembled WGS sequence"/>
</dbReference>
<evidence type="ECO:0000256" key="13">
    <source>
        <dbReference type="PROSITE-ProRule" id="PRU00169"/>
    </source>
</evidence>
<dbReference type="Proteomes" id="UP000278036">
    <property type="component" value="Unassembled WGS sequence"/>
</dbReference>
<dbReference type="GO" id="GO:0045121">
    <property type="term" value="C:membrane raft"/>
    <property type="evidence" value="ECO:0007669"/>
    <property type="project" value="UniProtKB-SubCell"/>
</dbReference>
<dbReference type="FunFam" id="1.10.287.130:FF:000001">
    <property type="entry name" value="Two-component sensor histidine kinase"/>
    <property type="match status" value="1"/>
</dbReference>
<dbReference type="InParanoid" id="A0A3A9JCU7"/>
<comment type="caution">
    <text evidence="19">The sequence shown here is derived from an EMBL/GenBank/DDBJ whole genome shotgun (WGS) entry which is preliminary data.</text>
</comment>
<dbReference type="InterPro" id="IPR000700">
    <property type="entry name" value="PAS-assoc_C"/>
</dbReference>
<evidence type="ECO:0000256" key="2">
    <source>
        <dbReference type="ARBA" id="ARBA00004236"/>
    </source>
</evidence>
<dbReference type="GO" id="GO:0009927">
    <property type="term" value="F:histidine phosphotransfer kinase activity"/>
    <property type="evidence" value="ECO:0007669"/>
    <property type="project" value="TreeGrafter"/>
</dbReference>
<dbReference type="OrthoDB" id="8477265at2"/>
<evidence type="ECO:0000256" key="4">
    <source>
        <dbReference type="ARBA" id="ARBA00012438"/>
    </source>
</evidence>
<dbReference type="GO" id="GO:0000155">
    <property type="term" value="F:phosphorelay sensor kinase activity"/>
    <property type="evidence" value="ECO:0007669"/>
    <property type="project" value="InterPro"/>
</dbReference>
<feature type="coiled-coil region" evidence="14">
    <location>
        <begin position="125"/>
        <end position="159"/>
    </location>
</feature>
<dbReference type="InterPro" id="IPR003661">
    <property type="entry name" value="HisK_dim/P_dom"/>
</dbReference>
<keyword evidence="21" id="KW-1185">Reference proteome</keyword>
<evidence type="ECO:0000313" key="21">
    <source>
        <dbReference type="Proteomes" id="UP000274097"/>
    </source>
</evidence>
<dbReference type="InterPro" id="IPR011006">
    <property type="entry name" value="CheY-like_superfamily"/>
</dbReference>
<dbReference type="SMART" id="SM00091">
    <property type="entry name" value="PAS"/>
    <property type="match status" value="1"/>
</dbReference>
<organism evidence="19 22">
    <name type="scientific">Teichococcus wenyumeiae</name>
    <dbReference type="NCBI Taxonomy" id="2478470"/>
    <lineage>
        <taxon>Bacteria</taxon>
        <taxon>Pseudomonadati</taxon>
        <taxon>Pseudomonadota</taxon>
        <taxon>Alphaproteobacteria</taxon>
        <taxon>Acetobacterales</taxon>
        <taxon>Roseomonadaceae</taxon>
        <taxon>Roseomonas</taxon>
    </lineage>
</organism>
<dbReference type="Gene3D" id="3.30.565.10">
    <property type="entry name" value="Histidine kinase-like ATPase, C-terminal domain"/>
    <property type="match status" value="1"/>
</dbReference>
<dbReference type="SMART" id="SM00448">
    <property type="entry name" value="REC"/>
    <property type="match status" value="2"/>
</dbReference>
<dbReference type="EMBL" id="RFLX01000002">
    <property type="protein sequence ID" value="RMI26371.1"/>
    <property type="molecule type" value="Genomic_DNA"/>
</dbReference>
<dbReference type="SUPFAM" id="SSF55785">
    <property type="entry name" value="PYP-like sensor domain (PAS domain)"/>
    <property type="match status" value="1"/>
</dbReference>
<comment type="catalytic activity">
    <reaction evidence="1">
        <text>ATP + protein L-histidine = ADP + protein N-phospho-L-histidine.</text>
        <dbReference type="EC" id="2.7.13.3"/>
    </reaction>
</comment>
<dbReference type="InterPro" id="IPR003594">
    <property type="entry name" value="HATPase_dom"/>
</dbReference>
<comment type="subcellular location">
    <subcellularLocation>
        <location evidence="2">Cell membrane</location>
    </subcellularLocation>
    <subcellularLocation>
        <location evidence="3">Membrane raft</location>
        <topology evidence="3">Multi-pass membrane protein</topology>
    </subcellularLocation>
</comment>
<evidence type="ECO:0000259" key="17">
    <source>
        <dbReference type="PROSITE" id="PS50112"/>
    </source>
</evidence>
<feature type="domain" description="PAS" evidence="17">
    <location>
        <begin position="235"/>
        <end position="286"/>
    </location>
</feature>
<dbReference type="Pfam" id="PF00072">
    <property type="entry name" value="Response_reg"/>
    <property type="match status" value="2"/>
</dbReference>
<dbReference type="FunFam" id="3.30.565.10:FF:000023">
    <property type="entry name" value="PAS domain-containing sensor histidine kinase"/>
    <property type="match status" value="1"/>
</dbReference>
<keyword evidence="14" id="KW-0175">Coiled coil</keyword>
<dbReference type="SUPFAM" id="SSF52172">
    <property type="entry name" value="CheY-like"/>
    <property type="match status" value="2"/>
</dbReference>
<dbReference type="InterPro" id="IPR005467">
    <property type="entry name" value="His_kinase_dom"/>
</dbReference>
<dbReference type="PROSITE" id="PS50109">
    <property type="entry name" value="HIS_KIN"/>
    <property type="match status" value="1"/>
</dbReference>
<evidence type="ECO:0000256" key="9">
    <source>
        <dbReference type="ARBA" id="ARBA00022777"/>
    </source>
</evidence>
<gene>
    <name evidence="19" type="ORF">D6Z83_24925</name>
    <name evidence="20" type="ORF">EBE87_03565</name>
</gene>
<keyword evidence="6 13" id="KW-0597">Phosphoprotein</keyword>
<dbReference type="InterPro" id="IPR007891">
    <property type="entry name" value="CHASE3"/>
</dbReference>
<evidence type="ECO:0000256" key="5">
    <source>
        <dbReference type="ARBA" id="ARBA00022475"/>
    </source>
</evidence>
<dbReference type="SUPFAM" id="SSF47384">
    <property type="entry name" value="Homodimeric domain of signal transducing histidine kinase"/>
    <property type="match status" value="1"/>
</dbReference>
<dbReference type="CDD" id="cd00082">
    <property type="entry name" value="HisKA"/>
    <property type="match status" value="1"/>
</dbReference>
<dbReference type="Pfam" id="PF00512">
    <property type="entry name" value="HisKA"/>
    <property type="match status" value="1"/>
</dbReference>
<keyword evidence="8" id="KW-0547">Nucleotide-binding</keyword>
<dbReference type="AlphaFoldDB" id="A0A3A9JCU7"/>
<feature type="domain" description="Histidine kinase" evidence="15">
    <location>
        <begin position="346"/>
        <end position="566"/>
    </location>
</feature>
<dbReference type="InterPro" id="IPR036097">
    <property type="entry name" value="HisK_dim/P_sf"/>
</dbReference>